<sequence>MAYEIDLFVQAGGIDVKDLASFIFQGIRSQMLGAQVVNESRGKSWVAGFVAAPDDPGAPVLIQVRTDSDLLRETTPGELGSLTRS</sequence>
<comment type="caution">
    <text evidence="1">The sequence shown here is derived from an EMBL/GenBank/DDBJ whole genome shotgun (WGS) entry which is preliminary data.</text>
</comment>
<organism evidence="1 2">
    <name type="scientific">Micromonospora rubida</name>
    <dbReference type="NCBI Taxonomy" id="2697657"/>
    <lineage>
        <taxon>Bacteria</taxon>
        <taxon>Bacillati</taxon>
        <taxon>Actinomycetota</taxon>
        <taxon>Actinomycetes</taxon>
        <taxon>Micromonosporales</taxon>
        <taxon>Micromonosporaceae</taxon>
        <taxon>Micromonospora</taxon>
    </lineage>
</organism>
<accession>A0ABW7SPL0</accession>
<dbReference type="RefSeq" id="WP_396681956.1">
    <property type="nucleotide sequence ID" value="NZ_JBIRPU010000015.1"/>
</dbReference>
<name>A0ABW7SPL0_9ACTN</name>
<dbReference type="EMBL" id="JBIRPU010000015">
    <property type="protein sequence ID" value="MFI0795070.1"/>
    <property type="molecule type" value="Genomic_DNA"/>
</dbReference>
<dbReference type="Proteomes" id="UP001611075">
    <property type="component" value="Unassembled WGS sequence"/>
</dbReference>
<evidence type="ECO:0000313" key="2">
    <source>
        <dbReference type="Proteomes" id="UP001611075"/>
    </source>
</evidence>
<protein>
    <submittedName>
        <fullName evidence="1">Uncharacterized protein</fullName>
    </submittedName>
</protein>
<evidence type="ECO:0000313" key="1">
    <source>
        <dbReference type="EMBL" id="MFI0795070.1"/>
    </source>
</evidence>
<proteinExistence type="predicted"/>
<reference evidence="1 2" key="1">
    <citation type="submission" date="2024-10" db="EMBL/GenBank/DDBJ databases">
        <title>The Natural Products Discovery Center: Release of the First 8490 Sequenced Strains for Exploring Actinobacteria Biosynthetic Diversity.</title>
        <authorList>
            <person name="Kalkreuter E."/>
            <person name="Kautsar S.A."/>
            <person name="Yang D."/>
            <person name="Bader C.D."/>
            <person name="Teijaro C.N."/>
            <person name="Fluegel L."/>
            <person name="Davis C.M."/>
            <person name="Simpson J.R."/>
            <person name="Lauterbach L."/>
            <person name="Steele A.D."/>
            <person name="Gui C."/>
            <person name="Meng S."/>
            <person name="Li G."/>
            <person name="Viehrig K."/>
            <person name="Ye F."/>
            <person name="Su P."/>
            <person name="Kiefer A.F."/>
            <person name="Nichols A."/>
            <person name="Cepeda A.J."/>
            <person name="Yan W."/>
            <person name="Fan B."/>
            <person name="Jiang Y."/>
            <person name="Adhikari A."/>
            <person name="Zheng C.-J."/>
            <person name="Schuster L."/>
            <person name="Cowan T.M."/>
            <person name="Smanski M.J."/>
            <person name="Chevrette M.G."/>
            <person name="De Carvalho L.P.S."/>
            <person name="Shen B."/>
        </authorList>
    </citation>
    <scope>NUCLEOTIDE SEQUENCE [LARGE SCALE GENOMIC DNA]</scope>
    <source>
        <strain evidence="1 2">NPDC021253</strain>
    </source>
</reference>
<gene>
    <name evidence="1" type="ORF">ACH4OY_20670</name>
</gene>
<keyword evidence="2" id="KW-1185">Reference proteome</keyword>